<reference evidence="5" key="1">
    <citation type="submission" date="2025-08" db="UniProtKB">
        <authorList>
            <consortium name="Ensembl"/>
        </authorList>
    </citation>
    <scope>IDENTIFICATION</scope>
</reference>
<dbReference type="GO" id="GO:0030748">
    <property type="term" value="F:amine N-methyltransferase activity"/>
    <property type="evidence" value="ECO:0007669"/>
    <property type="project" value="TreeGrafter"/>
</dbReference>
<keyword evidence="4" id="KW-0949">S-adenosyl-L-methionine</keyword>
<dbReference type="PANTHER" id="PTHR10867">
    <property type="entry name" value="NNMT/PNMT/TEMT FAMILY MEMBER"/>
    <property type="match status" value="1"/>
</dbReference>
<dbReference type="AlphaFoldDB" id="A0A8C6S5I3"/>
<dbReference type="InterPro" id="IPR029063">
    <property type="entry name" value="SAM-dependent_MTases_sf"/>
</dbReference>
<dbReference type="Pfam" id="PF01234">
    <property type="entry name" value="NNMT_PNMT_TEMT"/>
    <property type="match status" value="1"/>
</dbReference>
<dbReference type="GO" id="GO:0008170">
    <property type="term" value="F:N-methyltransferase activity"/>
    <property type="evidence" value="ECO:0007669"/>
    <property type="project" value="TreeGrafter"/>
</dbReference>
<dbReference type="Ensembl" id="ENSNGAT00000031766.1">
    <property type="protein sequence ID" value="ENSNGAP00000026039.1"/>
    <property type="gene ID" value="ENSNGAG00000023808.1"/>
</dbReference>
<protein>
    <submittedName>
        <fullName evidence="5">Indolethylamine N-methyltransferase</fullName>
    </submittedName>
</protein>
<evidence type="ECO:0000313" key="5">
    <source>
        <dbReference type="Ensembl" id="ENSNGAP00000026039.1"/>
    </source>
</evidence>
<dbReference type="OMA" id="KFYLECL"/>
<dbReference type="GeneTree" id="ENSGT00390000011708"/>
<accession>A0A8C6S5I3</accession>
<name>A0A8C6S5I3_NANGA</name>
<dbReference type="Gene3D" id="3.40.50.150">
    <property type="entry name" value="Vaccinia Virus protein VP39"/>
    <property type="match status" value="1"/>
</dbReference>
<dbReference type="PROSITE" id="PS51681">
    <property type="entry name" value="SAM_MT_NNMT_PNMT_TEMT"/>
    <property type="match status" value="1"/>
</dbReference>
<dbReference type="GO" id="GO:0005829">
    <property type="term" value="C:cytosol"/>
    <property type="evidence" value="ECO:0007669"/>
    <property type="project" value="Ensembl"/>
</dbReference>
<keyword evidence="2" id="KW-0489">Methyltransferase</keyword>
<reference evidence="5" key="2">
    <citation type="submission" date="2025-09" db="UniProtKB">
        <authorList>
            <consortium name="Ensembl"/>
        </authorList>
    </citation>
    <scope>IDENTIFICATION</scope>
</reference>
<evidence type="ECO:0000256" key="1">
    <source>
        <dbReference type="ARBA" id="ARBA00007996"/>
    </source>
</evidence>
<dbReference type="GO" id="GO:0004790">
    <property type="term" value="F:thioether S-methyltransferase activity"/>
    <property type="evidence" value="ECO:0007669"/>
    <property type="project" value="Ensembl"/>
</dbReference>
<organism evidence="5 6">
    <name type="scientific">Nannospalax galili</name>
    <name type="common">Northern Israeli blind subterranean mole rat</name>
    <name type="synonym">Spalax galili</name>
    <dbReference type="NCBI Taxonomy" id="1026970"/>
    <lineage>
        <taxon>Eukaryota</taxon>
        <taxon>Metazoa</taxon>
        <taxon>Chordata</taxon>
        <taxon>Craniata</taxon>
        <taxon>Vertebrata</taxon>
        <taxon>Euteleostomi</taxon>
        <taxon>Mammalia</taxon>
        <taxon>Eutheria</taxon>
        <taxon>Euarchontoglires</taxon>
        <taxon>Glires</taxon>
        <taxon>Rodentia</taxon>
        <taxon>Myomorpha</taxon>
        <taxon>Muroidea</taxon>
        <taxon>Spalacidae</taxon>
        <taxon>Spalacinae</taxon>
        <taxon>Nannospalax</taxon>
    </lineage>
</organism>
<evidence type="ECO:0000256" key="4">
    <source>
        <dbReference type="ARBA" id="ARBA00022691"/>
    </source>
</evidence>
<sequence>MEGKLLTGGEDYEKVNPKDYLTTYYAFDSGTVAENKILKFNLEKLFQTFWKGGMGGDLLINIGSSPTVYQLLSAREAFQEIIATDYTSKDLQELQKWLNNDPGSPAMQYVCALEGDRHLQALHVTLLTVTHVLKCDLNKNPPLGSVQMLPADCVLRLLALYYACPNVDAYQEAPCSLASLLKPGEYLVTMNTLRFQHYMVGSKKFSGLYVEKEMVEKAMQDLWCDHHSLSYSETYCGNDGVCFVVACKGP</sequence>
<comment type="similarity">
    <text evidence="1">Belongs to the class I-like SAM-binding methyltransferase superfamily. NNMT/PNMT/TEMT family.</text>
</comment>
<proteinExistence type="inferred from homology"/>
<evidence type="ECO:0000313" key="6">
    <source>
        <dbReference type="Proteomes" id="UP000694381"/>
    </source>
</evidence>
<evidence type="ECO:0000256" key="3">
    <source>
        <dbReference type="ARBA" id="ARBA00022679"/>
    </source>
</evidence>
<keyword evidence="3" id="KW-0808">Transferase</keyword>
<gene>
    <name evidence="5" type="primary">Inmt</name>
</gene>
<dbReference type="SUPFAM" id="SSF53335">
    <property type="entry name" value="S-adenosyl-L-methionine-dependent methyltransferases"/>
    <property type="match status" value="1"/>
</dbReference>
<evidence type="ECO:0000256" key="2">
    <source>
        <dbReference type="ARBA" id="ARBA00022603"/>
    </source>
</evidence>
<dbReference type="Proteomes" id="UP000694381">
    <property type="component" value="Unassembled WGS sequence"/>
</dbReference>
<dbReference type="PANTHER" id="PTHR10867:SF33">
    <property type="entry name" value="INDOLETHYLAMINE N-METHYLTRANSFERASE"/>
    <property type="match status" value="1"/>
</dbReference>
<dbReference type="InterPro" id="IPR000940">
    <property type="entry name" value="NNMT_TEMT_trans"/>
</dbReference>
<keyword evidence="6" id="KW-1185">Reference proteome</keyword>
<dbReference type="GO" id="GO:0032259">
    <property type="term" value="P:methylation"/>
    <property type="evidence" value="ECO:0007669"/>
    <property type="project" value="UniProtKB-KW"/>
</dbReference>